<dbReference type="NCBIfam" id="NF007621">
    <property type="entry name" value="PRK10276.1"/>
    <property type="match status" value="1"/>
</dbReference>
<evidence type="ECO:0000313" key="3">
    <source>
        <dbReference type="Proteomes" id="UP000280405"/>
    </source>
</evidence>
<dbReference type="Proteomes" id="UP000280405">
    <property type="component" value="Unassembled WGS sequence"/>
</dbReference>
<dbReference type="InterPro" id="IPR015927">
    <property type="entry name" value="Peptidase_S24_S26A/B/C"/>
</dbReference>
<dbReference type="RefSeq" id="WP_120382418.1">
    <property type="nucleotide sequence ID" value="NZ_RAXT01000001.1"/>
</dbReference>
<evidence type="ECO:0000259" key="1">
    <source>
        <dbReference type="Pfam" id="PF00717"/>
    </source>
</evidence>
<dbReference type="AlphaFoldDB" id="A0A3A8FD25"/>
<feature type="domain" description="Peptidase S24/S26A/S26B/S26C" evidence="1">
    <location>
        <begin position="75"/>
        <end position="191"/>
    </location>
</feature>
<organism evidence="2 3">
    <name type="scientific">Acinetobacter rongchengensis</name>
    <dbReference type="NCBI Taxonomy" id="2419601"/>
    <lineage>
        <taxon>Bacteria</taxon>
        <taxon>Pseudomonadati</taxon>
        <taxon>Pseudomonadota</taxon>
        <taxon>Gammaproteobacteria</taxon>
        <taxon>Moraxellales</taxon>
        <taxon>Moraxellaceae</taxon>
        <taxon>Acinetobacter</taxon>
    </lineage>
</organism>
<dbReference type="InterPro" id="IPR036286">
    <property type="entry name" value="LexA/Signal_pep-like_sf"/>
</dbReference>
<dbReference type="InterPro" id="IPR050077">
    <property type="entry name" value="LexA_repressor"/>
</dbReference>
<dbReference type="PANTHER" id="PTHR33516">
    <property type="entry name" value="LEXA REPRESSOR"/>
    <property type="match status" value="1"/>
</dbReference>
<dbReference type="Gene3D" id="2.10.109.10">
    <property type="entry name" value="Umud Fragment, subunit A"/>
    <property type="match status" value="1"/>
</dbReference>
<dbReference type="PANTHER" id="PTHR33516:SF2">
    <property type="entry name" value="LEXA REPRESSOR-RELATED"/>
    <property type="match status" value="1"/>
</dbReference>
<dbReference type="SUPFAM" id="SSF51306">
    <property type="entry name" value="LexA/Signal peptidase"/>
    <property type="match status" value="1"/>
</dbReference>
<dbReference type="OrthoDB" id="9787787at2"/>
<dbReference type="InterPro" id="IPR039418">
    <property type="entry name" value="LexA-like"/>
</dbReference>
<dbReference type="CDD" id="cd06529">
    <property type="entry name" value="S24_LexA-like"/>
    <property type="match status" value="1"/>
</dbReference>
<comment type="caution">
    <text evidence="2">The sequence shown here is derived from an EMBL/GenBank/DDBJ whole genome shotgun (WGS) entry which is preliminary data.</text>
</comment>
<gene>
    <name evidence="2" type="ORF">D7V20_00585</name>
</gene>
<name>A0A3A8FD25_9GAMM</name>
<sequence>MNEPKYQHDDHGEKRILRPHDAYQILKINLTNKEQAKSSHTFQSCSFTIKNSSNKTQVDIDHIQQINPVTFLQIPLVTERVQAGFPSPAQDYIDKTLDLNEHLIKNPDATFIVRVNSLSMLDIGLDINDELVVDRSLEAKHRDIVIAMIDNHFTVKRLMIENGLHWLKAENSEYSDIYLDESQELIIWGVVTYALKSFK</sequence>
<protein>
    <submittedName>
        <fullName evidence="2">DNA polymerase V</fullName>
    </submittedName>
</protein>
<dbReference type="Pfam" id="PF00717">
    <property type="entry name" value="Peptidase_S24"/>
    <property type="match status" value="1"/>
</dbReference>
<keyword evidence="3" id="KW-1185">Reference proteome</keyword>
<proteinExistence type="predicted"/>
<evidence type="ECO:0000313" key="2">
    <source>
        <dbReference type="EMBL" id="RKG40920.1"/>
    </source>
</evidence>
<dbReference type="EMBL" id="RAXT01000001">
    <property type="protein sequence ID" value="RKG40920.1"/>
    <property type="molecule type" value="Genomic_DNA"/>
</dbReference>
<reference evidence="2 3" key="1">
    <citation type="submission" date="2018-09" db="EMBL/GenBank/DDBJ databases">
        <title>The draft genome of Acinetobacter spp. strains.</title>
        <authorList>
            <person name="Qin J."/>
            <person name="Feng Y."/>
            <person name="Zong Z."/>
        </authorList>
    </citation>
    <scope>NUCLEOTIDE SEQUENCE [LARGE SCALE GENOMIC DNA]</scope>
    <source>
        <strain evidence="2 3">WCHAc060115</strain>
    </source>
</reference>
<accession>A0A3A8FD25</accession>